<feature type="transmembrane region" description="Helical" evidence="2">
    <location>
        <begin position="169"/>
        <end position="193"/>
    </location>
</feature>
<keyword evidence="4" id="KW-1185">Reference proteome</keyword>
<dbReference type="Pfam" id="PF12679">
    <property type="entry name" value="ABC2_membrane_2"/>
    <property type="match status" value="1"/>
</dbReference>
<dbReference type="EMBL" id="JBHSXN010000003">
    <property type="protein sequence ID" value="MFC6954202.1"/>
    <property type="molecule type" value="Genomic_DNA"/>
</dbReference>
<keyword evidence="2" id="KW-0812">Transmembrane</keyword>
<feature type="compositionally biased region" description="Basic and acidic residues" evidence="1">
    <location>
        <begin position="7"/>
        <end position="21"/>
    </location>
</feature>
<dbReference type="Proteomes" id="UP001596395">
    <property type="component" value="Unassembled WGS sequence"/>
</dbReference>
<feature type="transmembrane region" description="Helical" evidence="2">
    <location>
        <begin position="126"/>
        <end position="149"/>
    </location>
</feature>
<feature type="transmembrane region" description="Helical" evidence="2">
    <location>
        <begin position="94"/>
        <end position="114"/>
    </location>
</feature>
<comment type="caution">
    <text evidence="3">The sequence shown here is derived from an EMBL/GenBank/DDBJ whole genome shotgun (WGS) entry which is preliminary data.</text>
</comment>
<organism evidence="3 4">
    <name type="scientific">Halorubellus litoreus</name>
    <dbReference type="NCBI Taxonomy" id="755308"/>
    <lineage>
        <taxon>Archaea</taxon>
        <taxon>Methanobacteriati</taxon>
        <taxon>Methanobacteriota</taxon>
        <taxon>Stenosarchaea group</taxon>
        <taxon>Halobacteria</taxon>
        <taxon>Halobacteriales</taxon>
        <taxon>Halorubellaceae</taxon>
        <taxon>Halorubellus</taxon>
    </lineage>
</organism>
<name>A0ABD5VFI0_9EURY</name>
<feature type="transmembrane region" description="Helical" evidence="2">
    <location>
        <begin position="213"/>
        <end position="235"/>
    </location>
</feature>
<feature type="region of interest" description="Disordered" evidence="1">
    <location>
        <begin position="1"/>
        <end position="70"/>
    </location>
</feature>
<keyword evidence="2" id="KW-1133">Transmembrane helix</keyword>
<feature type="compositionally biased region" description="Basic and acidic residues" evidence="1">
    <location>
        <begin position="42"/>
        <end position="63"/>
    </location>
</feature>
<dbReference type="RefSeq" id="WP_336351157.1">
    <property type="nucleotide sequence ID" value="NZ_JAZAQL010000003.1"/>
</dbReference>
<accession>A0ABD5VFI0</accession>
<evidence type="ECO:0000313" key="3">
    <source>
        <dbReference type="EMBL" id="MFC6954202.1"/>
    </source>
</evidence>
<keyword evidence="2" id="KW-0472">Membrane</keyword>
<evidence type="ECO:0000313" key="4">
    <source>
        <dbReference type="Proteomes" id="UP001596395"/>
    </source>
</evidence>
<feature type="transmembrane region" description="Helical" evidence="2">
    <location>
        <begin position="247"/>
        <end position="280"/>
    </location>
</feature>
<gene>
    <name evidence="3" type="ORF">ACFQGB_15170</name>
</gene>
<sequence>MTAPDDEPTRGGGESDARGPRPDGGVGEVPDTGVGRALASRRVRDDGAASETERPLTGREASERTASTGRAASRREAVVGFARREYRVAARSRWPVGLAALFAAFTVGVVQYGASGAGASTVPAVVASVAALSTYVVPLAALAFGYATVVGPATRGELDVLYALPVPRWTVVVGAFAGRALTFTGAVCIGYAFGGAALYRVGGLDAVNAFLPTVAAAVLAGVAFLAIAVLVSTVAGEKASALGGVLLAWAWFVLVHDVVSLTAVVVLDLPASALAALVAANPADCLRVLGMAGVPSASGAAGALGATAVSVPVVVVALLAWITLALAAAARSTSTR</sequence>
<proteinExistence type="predicted"/>
<reference evidence="3 4" key="1">
    <citation type="journal article" date="2019" name="Int. J. Syst. Evol. Microbiol.">
        <title>The Global Catalogue of Microorganisms (GCM) 10K type strain sequencing project: providing services to taxonomists for standard genome sequencing and annotation.</title>
        <authorList>
            <consortium name="The Broad Institute Genomics Platform"/>
            <consortium name="The Broad Institute Genome Sequencing Center for Infectious Disease"/>
            <person name="Wu L."/>
            <person name="Ma J."/>
        </authorList>
    </citation>
    <scope>NUCLEOTIDE SEQUENCE [LARGE SCALE GENOMIC DNA]</scope>
    <source>
        <strain evidence="3 4">GX26</strain>
    </source>
</reference>
<feature type="transmembrane region" description="Helical" evidence="2">
    <location>
        <begin position="300"/>
        <end position="330"/>
    </location>
</feature>
<evidence type="ECO:0000256" key="2">
    <source>
        <dbReference type="SAM" id="Phobius"/>
    </source>
</evidence>
<dbReference type="GO" id="GO:0005886">
    <property type="term" value="C:plasma membrane"/>
    <property type="evidence" value="ECO:0007669"/>
    <property type="project" value="UniProtKB-SubCell"/>
</dbReference>
<protein>
    <submittedName>
        <fullName evidence="3">ABC transporter permease</fullName>
    </submittedName>
</protein>
<evidence type="ECO:0000256" key="1">
    <source>
        <dbReference type="SAM" id="MobiDB-lite"/>
    </source>
</evidence>
<dbReference type="AlphaFoldDB" id="A0ABD5VFI0"/>